<dbReference type="InterPro" id="IPR051010">
    <property type="entry name" value="BCAA_transport"/>
</dbReference>
<comment type="caution">
    <text evidence="3">The sequence shown here is derived from an EMBL/GenBank/DDBJ whole genome shotgun (WGS) entry which is preliminary data.</text>
</comment>
<proteinExistence type="predicted"/>
<dbReference type="Gene3D" id="3.40.50.2300">
    <property type="match status" value="2"/>
</dbReference>
<gene>
    <name evidence="3" type="ORF">J4215_04970</name>
</gene>
<dbReference type="AlphaFoldDB" id="A0A8T4LF41"/>
<dbReference type="Proteomes" id="UP000675968">
    <property type="component" value="Unassembled WGS sequence"/>
</dbReference>
<feature type="domain" description="Leucine-binding protein" evidence="2">
    <location>
        <begin position="41"/>
        <end position="361"/>
    </location>
</feature>
<dbReference type="PANTHER" id="PTHR30483:SF6">
    <property type="entry name" value="PERIPLASMIC BINDING PROTEIN OF ABC TRANSPORTER FOR NATURAL AMINO ACIDS"/>
    <property type="match status" value="1"/>
</dbReference>
<dbReference type="SUPFAM" id="SSF53822">
    <property type="entry name" value="Periplasmic binding protein-like I"/>
    <property type="match status" value="1"/>
</dbReference>
<evidence type="ECO:0000313" key="3">
    <source>
        <dbReference type="EMBL" id="MBS3061905.1"/>
    </source>
</evidence>
<name>A0A8T4LF41_9ARCH</name>
<dbReference type="InterPro" id="IPR028082">
    <property type="entry name" value="Peripla_BP_I"/>
</dbReference>
<accession>A0A8T4LF41</accession>
<dbReference type="EMBL" id="JAGVWC010000011">
    <property type="protein sequence ID" value="MBS3061905.1"/>
    <property type="molecule type" value="Genomic_DNA"/>
</dbReference>
<evidence type="ECO:0000313" key="4">
    <source>
        <dbReference type="Proteomes" id="UP000675968"/>
    </source>
</evidence>
<keyword evidence="1" id="KW-0732">Signal</keyword>
<evidence type="ECO:0000259" key="2">
    <source>
        <dbReference type="Pfam" id="PF13458"/>
    </source>
</evidence>
<reference evidence="3" key="1">
    <citation type="submission" date="2021-03" db="EMBL/GenBank/DDBJ databases">
        <authorList>
            <person name="Jaffe A."/>
        </authorList>
    </citation>
    <scope>NUCLEOTIDE SEQUENCE</scope>
    <source>
        <strain evidence="3">RIFCSPLOWO2_01_FULL_AR10_48_17</strain>
    </source>
</reference>
<sequence>MRLFFVLCIVIGAITLGMLAFWPQITGFSEFSAIEESNGTRIGAILPLSGSGSRTGEAARNGMLLALEDLHSEVELLFDDSQNDAKTALSAMQKLRSVNRVQLFVTWLSASSNALSPVVESEKSVLLYGSAVDPPAEKYSFVFKNHTSVAADCKILAHLLQGKKGAGFMANHDSTHLCLAEFKATGFSFPVEFFQKGETDYRTSLSKLKAIHPEFLLIRTNTIETENILRQLREIDFGPVQIVCPTVGAVACDFEGVSEFSDVLQNAIGTDFYLGEENPKVKAFLERYRSRFGATAIADAVYGYEDVFILHQAASSCKDKEPFSVCVQNALLSQEFEGLDGKIRFDANGVIQRPSYVLHFDGNRWVK</sequence>
<reference evidence="3" key="2">
    <citation type="submission" date="2021-05" db="EMBL/GenBank/DDBJ databases">
        <title>Protein family content uncovers lineage relationships and bacterial pathway maintenance mechanisms in DPANN archaea.</title>
        <authorList>
            <person name="Castelle C.J."/>
            <person name="Meheust R."/>
            <person name="Jaffe A.L."/>
            <person name="Seitz K."/>
            <person name="Gong X."/>
            <person name="Baker B.J."/>
            <person name="Banfield J.F."/>
        </authorList>
    </citation>
    <scope>NUCLEOTIDE SEQUENCE</scope>
    <source>
        <strain evidence="3">RIFCSPLOWO2_01_FULL_AR10_48_17</strain>
    </source>
</reference>
<dbReference type="InterPro" id="IPR028081">
    <property type="entry name" value="Leu-bd"/>
</dbReference>
<dbReference type="Pfam" id="PF13458">
    <property type="entry name" value="Peripla_BP_6"/>
    <property type="match status" value="1"/>
</dbReference>
<organism evidence="3 4">
    <name type="scientific">Candidatus Iainarchaeum sp</name>
    <dbReference type="NCBI Taxonomy" id="3101447"/>
    <lineage>
        <taxon>Archaea</taxon>
        <taxon>Candidatus Iainarchaeota</taxon>
        <taxon>Candidatus Iainarchaeia</taxon>
        <taxon>Candidatus Iainarchaeales</taxon>
        <taxon>Candidatus Iainarchaeaceae</taxon>
        <taxon>Candidatus Iainarchaeum</taxon>
    </lineage>
</organism>
<evidence type="ECO:0000256" key="1">
    <source>
        <dbReference type="ARBA" id="ARBA00022729"/>
    </source>
</evidence>
<dbReference type="PANTHER" id="PTHR30483">
    <property type="entry name" value="LEUCINE-SPECIFIC-BINDING PROTEIN"/>
    <property type="match status" value="1"/>
</dbReference>
<protein>
    <submittedName>
        <fullName evidence="3">ABC transporter substrate-binding protein</fullName>
    </submittedName>
</protein>